<evidence type="ECO:0000313" key="2">
    <source>
        <dbReference type="Proteomes" id="UP001064048"/>
    </source>
</evidence>
<accession>A0ACC0JS25</accession>
<dbReference type="Proteomes" id="UP001064048">
    <property type="component" value="Chromosome 26"/>
</dbReference>
<organism evidence="1 2">
    <name type="scientific">Choristoneura fumiferana</name>
    <name type="common">Spruce budworm moth</name>
    <name type="synonym">Archips fumiferana</name>
    <dbReference type="NCBI Taxonomy" id="7141"/>
    <lineage>
        <taxon>Eukaryota</taxon>
        <taxon>Metazoa</taxon>
        <taxon>Ecdysozoa</taxon>
        <taxon>Arthropoda</taxon>
        <taxon>Hexapoda</taxon>
        <taxon>Insecta</taxon>
        <taxon>Pterygota</taxon>
        <taxon>Neoptera</taxon>
        <taxon>Endopterygota</taxon>
        <taxon>Lepidoptera</taxon>
        <taxon>Glossata</taxon>
        <taxon>Ditrysia</taxon>
        <taxon>Tortricoidea</taxon>
        <taxon>Tortricidae</taxon>
        <taxon>Tortricinae</taxon>
        <taxon>Choristoneura</taxon>
    </lineage>
</organism>
<proteinExistence type="predicted"/>
<evidence type="ECO:0000313" key="1">
    <source>
        <dbReference type="EMBL" id="KAI8426972.1"/>
    </source>
</evidence>
<reference evidence="1 2" key="1">
    <citation type="journal article" date="2022" name="Genome Biol. Evol.">
        <title>The Spruce Budworm Genome: Reconstructing the Evolutionary History of Antifreeze Proteins.</title>
        <authorList>
            <person name="Beliveau C."/>
            <person name="Gagne P."/>
            <person name="Picq S."/>
            <person name="Vernygora O."/>
            <person name="Keeling C.I."/>
            <person name="Pinkney K."/>
            <person name="Doucet D."/>
            <person name="Wen F."/>
            <person name="Johnston J.S."/>
            <person name="Maaroufi H."/>
            <person name="Boyle B."/>
            <person name="Laroche J."/>
            <person name="Dewar K."/>
            <person name="Juretic N."/>
            <person name="Blackburn G."/>
            <person name="Nisole A."/>
            <person name="Brunet B."/>
            <person name="Brandao M."/>
            <person name="Lumley L."/>
            <person name="Duan J."/>
            <person name="Quan G."/>
            <person name="Lucarotti C.J."/>
            <person name="Roe A.D."/>
            <person name="Sperling F.A.H."/>
            <person name="Levesque R.C."/>
            <person name="Cusson M."/>
        </authorList>
    </citation>
    <scope>NUCLEOTIDE SEQUENCE [LARGE SCALE GENOMIC DNA]</scope>
    <source>
        <strain evidence="1">Glfc:IPQL:Cfum</strain>
    </source>
</reference>
<dbReference type="EMBL" id="CM046126">
    <property type="protein sequence ID" value="KAI8426972.1"/>
    <property type="molecule type" value="Genomic_DNA"/>
</dbReference>
<protein>
    <submittedName>
        <fullName evidence="1">Uncharacterized protein</fullName>
    </submittedName>
</protein>
<name>A0ACC0JS25_CHOFU</name>
<gene>
    <name evidence="1" type="ORF">MSG28_014629</name>
</gene>
<sequence length="1884" mass="209765">MDGFDMNFMTSEKEAEAMEMLRMLSLQPPPRGSPRGGPFGGGPSGGLSGRGSRGDTRDTRIPIDELMEALAAEPSSQDPGFGHAAAGDDSAAAAGDSDAHEDWRTRGLLNTVKQGDTVEIERLRGLVDTRLHMAVRAQDLTALCTLLADGASPAALDWEGRTALHLCVVYGLMKPFKVIKYDSDCTPQVLLGVPGAADVRDASGWPLLHATILHGWHDGTRAALAAGARVDATGPGKLDLLDISPFHYKENRYPDVHFPLFLDSLPRTAIEVAMNHDMDMLESILSVAKDSGVIDCLNTIGHTALHTAIWLHNRRAMETLLMYGASPHKVSDNEQSALHVAAAEWCLGRHHPDILEFLLNNTDVQSTLNEKGLAPEHLAILTQNPDSLKLLLDKFKNTRMKTSEGDTPLHLAAIKGGDEMAKIILERDLGVGAMFEVNEQGYTPLHLAAKNNNKELAALLLLNGANLSTKTKNDDEMTVLELISTNFYDSVNFLERLFDGFIYNTDDVSKICVHSDYEVLTNGKDMSQIKALEEFVKCDQTKVLIHPLIESLIYLKWKHFQPLFFGLLCFYGIFLVFFNSLTVCIFYLEDKSNNSMNVNNSSNSSPTNDVEATRSNGFHGGGYWLLIVLTYLSILTLVFQESMFIYLKRGRYFKSVESWVKLIGLILCAGTPLLAALVSGPWPRHVACVALLLAWLQAMFLVSRFSRWGYYVLMFGKVAVNILKILVTAVFLVIAFAFCFMIQYHSSPPFDDPFAAFVKTLVMMSSEFEYENLFGEAHDPHLQDTRTIVRLMFVTFVIFVAIVLMNFMIGVAVSDINDLNETGKIRRLEKQVELLSTFEPLAYEGVLAKWFIKLFEFGVSDANFTIQIRSSKLYNAIVETPSKQQQQDQEAAKHNLEKPYRSQYNALNNALVNKAAGVHFEGLALLARLDTPHVTTATAMLPKRRVNVFPPENGEATEQAAQELSLLPSATERAQRETQFFIEKEKNPAADEVIQNGASSGQPGRSGDTLRYFQEMAALLAAPPSPSLSMCLSRVCMWSCCFAMRSAISTGTDSFTDLGLHDKKICTRNDSFTDHGFHDKHIKVEGITLDSKLQWGPHVTAIAGRLSSAAFAVWKIRQLTDVATARLLIFINLAHNCKFANEIQAPTYSNGGKSPIEIAMESGDLDTFKNALNDAKRNGVLDYFNERGDTALGTAISKSNLPAIEALLETGATPDRVTDNNESALHKAVHDPKILKYLLDNTSVQSTYDSKGLAPIHVAVCNRNLESVKLLLEKFKNATVKTVHEEHTPLHFVAIKGSNAIAEVIIDSNPEAVFAVNKQEDTPLHAAARHNNRGLATLLLRKGAVLSTKNKKDVTILELISNNFYDASNFFYQVFNEFICRKSLKNNDVDFEININYRVLTNGEDDMSHMKVLDEFVGCGQSKVLIHPLIESLLYLKWINFLPLFYAMILVYTIFLASVNIFLISIFYYEDLMNSSSITSTAMNFSTVGQFDPATGETPGYGLHAGVYWLLIALIYTSTLILLIQEGFFIYLKRQRYFGSWESWVKLCGLVLCASTPPLAALAPGPWPRHVACAAILLVWVQAMFLISHVPRYGFYIFMFGKVAIEILKILVTAIFLVIAFSICFMIQYRSAPPFDGPFAAFVKTLVMMSSEFDYEGLFGEDHVEELRGLAVSDINELNQTGNIKRLEKQVELLSTLDSLIYDGVFSTPTSRWFKNTFGNKRYPLSMSTITRKQSIWEVQYGTKMKLEKKSSKHEKKSSTELEKKPSSIKIRSATLYKAIVEAASKNDQRVKKHSDIVNNISNCKIDALYDAIVDKQVAIDDTAEGSQQKGNSTCLHEMIKLQNEQIKSLVNQVAMTSHENNEIKRAVENLNIKMDNLLKSQTK</sequence>
<comment type="caution">
    <text evidence="1">The sequence shown here is derived from an EMBL/GenBank/DDBJ whole genome shotgun (WGS) entry which is preliminary data.</text>
</comment>
<keyword evidence="2" id="KW-1185">Reference proteome</keyword>